<keyword evidence="6" id="KW-1133">Transmembrane helix</keyword>
<evidence type="ECO:0000256" key="5">
    <source>
        <dbReference type="SAM" id="MobiDB-lite"/>
    </source>
</evidence>
<dbReference type="SUPFAM" id="SSF51445">
    <property type="entry name" value="(Trans)glycosidases"/>
    <property type="match status" value="1"/>
</dbReference>
<evidence type="ECO:0000259" key="7">
    <source>
        <dbReference type="PROSITE" id="PS51764"/>
    </source>
</evidence>
<organism evidence="8 9">
    <name type="scientific">Kitasatospora arboriphila</name>
    <dbReference type="NCBI Taxonomy" id="258052"/>
    <lineage>
        <taxon>Bacteria</taxon>
        <taxon>Bacillati</taxon>
        <taxon>Actinomycetota</taxon>
        <taxon>Actinomycetes</taxon>
        <taxon>Kitasatosporales</taxon>
        <taxon>Streptomycetaceae</taxon>
        <taxon>Kitasatospora</taxon>
    </lineage>
</organism>
<evidence type="ECO:0000256" key="6">
    <source>
        <dbReference type="SAM" id="Phobius"/>
    </source>
</evidence>
<evidence type="ECO:0000313" key="9">
    <source>
        <dbReference type="Proteomes" id="UP001499987"/>
    </source>
</evidence>
<keyword evidence="9" id="KW-1185">Reference proteome</keyword>
<dbReference type="InterPro" id="IPR017853">
    <property type="entry name" value="GH"/>
</dbReference>
<gene>
    <name evidence="8" type="ORF">GCM10009663_01980</name>
</gene>
<dbReference type="InterPro" id="IPR000805">
    <property type="entry name" value="Glyco_hydro_26"/>
</dbReference>
<comment type="similarity">
    <text evidence="1 4">Belongs to the glycosyl hydrolase 26 family.</text>
</comment>
<proteinExistence type="inferred from homology"/>
<feature type="active site" description="Nucleophile" evidence="4">
    <location>
        <position position="302"/>
    </location>
</feature>
<dbReference type="PROSITE" id="PS51764">
    <property type="entry name" value="GH26"/>
    <property type="match status" value="1"/>
</dbReference>
<comment type="caution">
    <text evidence="8">The sequence shown here is derived from an EMBL/GenBank/DDBJ whole genome shotgun (WGS) entry which is preliminary data.</text>
</comment>
<dbReference type="InterPro" id="IPR006311">
    <property type="entry name" value="TAT_signal"/>
</dbReference>
<dbReference type="RefSeq" id="WP_344621487.1">
    <property type="nucleotide sequence ID" value="NZ_BAAALD010000001.1"/>
</dbReference>
<protein>
    <recommendedName>
        <fullName evidence="7">GH26 domain-containing protein</fullName>
    </recommendedName>
</protein>
<keyword evidence="2 4" id="KW-0378">Hydrolase</keyword>
<dbReference type="PANTHER" id="PTHR40079:SF4">
    <property type="entry name" value="GH26 DOMAIN-CONTAINING PROTEIN-RELATED"/>
    <property type="match status" value="1"/>
</dbReference>
<dbReference type="Gene3D" id="3.20.20.80">
    <property type="entry name" value="Glycosidases"/>
    <property type="match status" value="1"/>
</dbReference>
<name>A0ABN1T8B3_9ACTN</name>
<keyword evidence="3 4" id="KW-0326">Glycosidase</keyword>
<evidence type="ECO:0000256" key="2">
    <source>
        <dbReference type="ARBA" id="ARBA00022801"/>
    </source>
</evidence>
<dbReference type="EMBL" id="BAAALD010000001">
    <property type="protein sequence ID" value="GAA1069456.1"/>
    <property type="molecule type" value="Genomic_DNA"/>
</dbReference>
<feature type="region of interest" description="Disordered" evidence="5">
    <location>
        <begin position="93"/>
        <end position="113"/>
    </location>
</feature>
<keyword evidence="6" id="KW-0472">Membrane</keyword>
<feature type="active site" description="Proton donor" evidence="4">
    <location>
        <position position="198"/>
    </location>
</feature>
<dbReference type="Proteomes" id="UP001499987">
    <property type="component" value="Unassembled WGS sequence"/>
</dbReference>
<feature type="domain" description="GH26" evidence="7">
    <location>
        <begin position="75"/>
        <end position="358"/>
    </location>
</feature>
<dbReference type="InterPro" id="IPR022790">
    <property type="entry name" value="GH26_dom"/>
</dbReference>
<sequence length="373" mass="41444">MEWGRRTAVEAVVDRLRGVAPPTRRRLLAAGAVVLALAVVLGLLLRGEDRSAAASGSVGVGPLPTAADGAGATGYGTPATMAGLRKPDGLHFGVSTPGSPNEPETENVSASAGRRPTVQEYFVNWDEEFSADRVTSSYHLGAVPLLTWQPSAGKDQGDDQPAYALRRIASGAHDGYVRRFADAVREVRQPVVIRFAHEMNADWYPWAEQRSGNRQGDYVAAWRHVHDVFASRGVTNVLWFWCPNIHRGTDKHELARYFPGDQYVDWIGMDGYSESEKRADEVFDETYADLVSLSQKPIFIGETGVRPNVNKALWTVDFFRWIKAHPRVVGFSWFQHSDEEGGRYDWRFTTSPGSVKAFQDGLADQRLVPWPMR</sequence>
<evidence type="ECO:0000313" key="8">
    <source>
        <dbReference type="EMBL" id="GAA1069456.1"/>
    </source>
</evidence>
<keyword evidence="6" id="KW-0812">Transmembrane</keyword>
<dbReference type="PRINTS" id="PR00739">
    <property type="entry name" value="GLHYDRLASE26"/>
</dbReference>
<dbReference type="PANTHER" id="PTHR40079">
    <property type="entry name" value="MANNAN ENDO-1,4-BETA-MANNOSIDASE E-RELATED"/>
    <property type="match status" value="1"/>
</dbReference>
<evidence type="ECO:0000256" key="4">
    <source>
        <dbReference type="PROSITE-ProRule" id="PRU01100"/>
    </source>
</evidence>
<dbReference type="Pfam" id="PF02156">
    <property type="entry name" value="Glyco_hydro_26"/>
    <property type="match status" value="1"/>
</dbReference>
<accession>A0ABN1T8B3</accession>
<dbReference type="PROSITE" id="PS51318">
    <property type="entry name" value="TAT"/>
    <property type="match status" value="1"/>
</dbReference>
<evidence type="ECO:0000256" key="1">
    <source>
        <dbReference type="ARBA" id="ARBA00007754"/>
    </source>
</evidence>
<reference evidence="8 9" key="1">
    <citation type="journal article" date="2019" name="Int. J. Syst. Evol. Microbiol.">
        <title>The Global Catalogue of Microorganisms (GCM) 10K type strain sequencing project: providing services to taxonomists for standard genome sequencing and annotation.</title>
        <authorList>
            <consortium name="The Broad Institute Genomics Platform"/>
            <consortium name="The Broad Institute Genome Sequencing Center for Infectious Disease"/>
            <person name="Wu L."/>
            <person name="Ma J."/>
        </authorList>
    </citation>
    <scope>NUCLEOTIDE SEQUENCE [LARGE SCALE GENOMIC DNA]</scope>
    <source>
        <strain evidence="8 9">JCM 13002</strain>
    </source>
</reference>
<feature type="transmembrane region" description="Helical" evidence="6">
    <location>
        <begin position="27"/>
        <end position="45"/>
    </location>
</feature>
<evidence type="ECO:0000256" key="3">
    <source>
        <dbReference type="ARBA" id="ARBA00023295"/>
    </source>
</evidence>